<dbReference type="GO" id="GO:0032543">
    <property type="term" value="P:mitochondrial translation"/>
    <property type="evidence" value="ECO:0007669"/>
    <property type="project" value="TreeGrafter"/>
</dbReference>
<dbReference type="PANTHER" id="PTHR12059:SF5">
    <property type="entry name" value="LARGE RIBOSOMAL SUBUNIT PROTEIN UL23M"/>
    <property type="match status" value="1"/>
</dbReference>
<evidence type="ECO:0000313" key="5">
    <source>
        <dbReference type="EMBL" id="GMF66278.1"/>
    </source>
</evidence>
<reference evidence="5" key="1">
    <citation type="submission" date="2023-04" db="EMBL/GenBank/DDBJ databases">
        <title>Phytophthora lilii NBRC 32176.</title>
        <authorList>
            <person name="Ichikawa N."/>
            <person name="Sato H."/>
            <person name="Tonouchi N."/>
        </authorList>
    </citation>
    <scope>NUCLEOTIDE SEQUENCE</scope>
    <source>
        <strain evidence="5">NBRC 32176</strain>
    </source>
</reference>
<name>A0A9W6YFP1_9STRA</name>
<dbReference type="PANTHER" id="PTHR12059">
    <property type="entry name" value="RIBOSOMAL PROTEIN L23-RELATED"/>
    <property type="match status" value="1"/>
</dbReference>
<dbReference type="OrthoDB" id="275582at2759"/>
<dbReference type="GO" id="GO:0005762">
    <property type="term" value="C:mitochondrial large ribosomal subunit"/>
    <property type="evidence" value="ECO:0007669"/>
    <property type="project" value="TreeGrafter"/>
</dbReference>
<dbReference type="InterPro" id="IPR012677">
    <property type="entry name" value="Nucleotide-bd_a/b_plait_sf"/>
</dbReference>
<dbReference type="Pfam" id="PF00276">
    <property type="entry name" value="Ribosomal_L23"/>
    <property type="match status" value="1"/>
</dbReference>
<evidence type="ECO:0000256" key="4">
    <source>
        <dbReference type="ARBA" id="ARBA00039977"/>
    </source>
</evidence>
<keyword evidence="3" id="KW-0687">Ribonucleoprotein</keyword>
<keyword evidence="6" id="KW-1185">Reference proteome</keyword>
<dbReference type="InterPro" id="IPR013025">
    <property type="entry name" value="Ribosomal_uL23-like"/>
</dbReference>
<dbReference type="SUPFAM" id="SSF54189">
    <property type="entry name" value="Ribosomal proteins S24e, L23 and L15e"/>
    <property type="match status" value="1"/>
</dbReference>
<accession>A0A9W6YFP1</accession>
<proteinExistence type="inferred from homology"/>
<comment type="caution">
    <text evidence="5">The sequence shown here is derived from an EMBL/GenBank/DDBJ whole genome shotgun (WGS) entry which is preliminary data.</text>
</comment>
<dbReference type="EMBL" id="BSXW01012586">
    <property type="protein sequence ID" value="GMF66278.1"/>
    <property type="molecule type" value="Genomic_DNA"/>
</dbReference>
<keyword evidence="2" id="KW-0689">Ribosomal protein</keyword>
<dbReference type="AlphaFoldDB" id="A0A9W6YFP1"/>
<dbReference type="InterPro" id="IPR012678">
    <property type="entry name" value="Ribosomal_uL23/eL15/eS24_sf"/>
</dbReference>
<evidence type="ECO:0000256" key="2">
    <source>
        <dbReference type="ARBA" id="ARBA00022980"/>
    </source>
</evidence>
<evidence type="ECO:0000313" key="6">
    <source>
        <dbReference type="Proteomes" id="UP001165083"/>
    </source>
</evidence>
<evidence type="ECO:0000256" key="3">
    <source>
        <dbReference type="ARBA" id="ARBA00023274"/>
    </source>
</evidence>
<organism evidence="5 6">
    <name type="scientific">Phytophthora lilii</name>
    <dbReference type="NCBI Taxonomy" id="2077276"/>
    <lineage>
        <taxon>Eukaryota</taxon>
        <taxon>Sar</taxon>
        <taxon>Stramenopiles</taxon>
        <taxon>Oomycota</taxon>
        <taxon>Peronosporomycetes</taxon>
        <taxon>Peronosporales</taxon>
        <taxon>Peronosporaceae</taxon>
        <taxon>Phytophthora</taxon>
    </lineage>
</organism>
<protein>
    <recommendedName>
        <fullName evidence="4">Large ribosomal subunit protein uL23m</fullName>
    </recommendedName>
</protein>
<dbReference type="Proteomes" id="UP001165083">
    <property type="component" value="Unassembled WGS sequence"/>
</dbReference>
<dbReference type="GO" id="GO:0003735">
    <property type="term" value="F:structural constituent of ribosome"/>
    <property type="evidence" value="ECO:0007669"/>
    <property type="project" value="InterPro"/>
</dbReference>
<gene>
    <name evidence="5" type="ORF">Plil01_001876700</name>
</gene>
<dbReference type="Gene3D" id="3.30.70.330">
    <property type="match status" value="1"/>
</dbReference>
<comment type="similarity">
    <text evidence="1">Belongs to the universal ribosomal protein uL23 family.</text>
</comment>
<sequence>MVWNRVKFPNMAVTFMGKNARTRLRDNQFVFRVEPHYTKHEIKEYLTKVYDLPVAKVNTMNYEGAWLAGSAADREVLWLTEWGFGSGQASLSARSAAATCTRRRTGRRPS</sequence>
<evidence type="ECO:0000256" key="1">
    <source>
        <dbReference type="ARBA" id="ARBA00006700"/>
    </source>
</evidence>